<dbReference type="STRING" id="331648.BST97_06285"/>
<dbReference type="CDD" id="cd00761">
    <property type="entry name" value="Glyco_tranf_GTA_type"/>
    <property type="match status" value="1"/>
</dbReference>
<dbReference type="AlphaFoldDB" id="A0A1W6MJ69"/>
<organism evidence="2 3">
    <name type="scientific">Nonlabens spongiae</name>
    <dbReference type="NCBI Taxonomy" id="331648"/>
    <lineage>
        <taxon>Bacteria</taxon>
        <taxon>Pseudomonadati</taxon>
        <taxon>Bacteroidota</taxon>
        <taxon>Flavobacteriia</taxon>
        <taxon>Flavobacteriales</taxon>
        <taxon>Flavobacteriaceae</taxon>
        <taxon>Nonlabens</taxon>
    </lineage>
</organism>
<dbReference type="Pfam" id="PF00535">
    <property type="entry name" value="Glycos_transf_2"/>
    <property type="match status" value="1"/>
</dbReference>
<dbReference type="EMBL" id="CP019344">
    <property type="protein sequence ID" value="ARN77632.1"/>
    <property type="molecule type" value="Genomic_DNA"/>
</dbReference>
<dbReference type="InterPro" id="IPR001173">
    <property type="entry name" value="Glyco_trans_2-like"/>
</dbReference>
<evidence type="ECO:0000313" key="2">
    <source>
        <dbReference type="EMBL" id="ARN77632.1"/>
    </source>
</evidence>
<keyword evidence="3" id="KW-1185">Reference proteome</keyword>
<dbReference type="SUPFAM" id="SSF53448">
    <property type="entry name" value="Nucleotide-diphospho-sugar transferases"/>
    <property type="match status" value="1"/>
</dbReference>
<dbReference type="Gene3D" id="3.90.550.10">
    <property type="entry name" value="Spore Coat Polysaccharide Biosynthesis Protein SpsA, Chain A"/>
    <property type="match status" value="1"/>
</dbReference>
<accession>A0A1W6MJ69</accession>
<dbReference type="OrthoDB" id="9778406at2"/>
<protein>
    <recommendedName>
        <fullName evidence="1">Glycosyltransferase 2-like domain-containing protein</fullName>
    </recommendedName>
</protein>
<proteinExistence type="predicted"/>
<dbReference type="InterPro" id="IPR029044">
    <property type="entry name" value="Nucleotide-diphossugar_trans"/>
</dbReference>
<evidence type="ECO:0000259" key="1">
    <source>
        <dbReference type="Pfam" id="PF00535"/>
    </source>
</evidence>
<sequence>MPRYTKDDVEILIATMERQDLSFLKAIFNKPLNQIVENILIINQSRNFKLESNQENIRVLNDINFGLSRSRNMAFKYASKPLIWILDDDCEVVEGATDRIAASHTTYDEAILTFQTRRRNDGKPFWKYPKVSKILGKKLLKNVLSPEITCKIDLVKGVNLDFDLRFGLGAQFQDSENYVFFEEALQRDLKVRFVPEEIVIHDPTTSSDEASSDRLIYARGALAARQGILKATYLNYKYTFFLWRKGMVNGLKELFDKHNVFQRGANDYWSGFEGHRIQQKK</sequence>
<evidence type="ECO:0000313" key="3">
    <source>
        <dbReference type="Proteomes" id="UP000193431"/>
    </source>
</evidence>
<dbReference type="Proteomes" id="UP000193431">
    <property type="component" value="Chromosome"/>
</dbReference>
<gene>
    <name evidence="2" type="ORF">BST97_06285</name>
</gene>
<feature type="domain" description="Glycosyltransferase 2-like" evidence="1">
    <location>
        <begin position="53"/>
        <end position="152"/>
    </location>
</feature>
<dbReference type="RefSeq" id="WP_085766432.1">
    <property type="nucleotide sequence ID" value="NZ_CP019344.1"/>
</dbReference>
<reference evidence="2 3" key="1">
    <citation type="submission" date="2016-11" db="EMBL/GenBank/DDBJ databases">
        <title>Trade-off between light-utilization and light-protection in marine flavobacteria.</title>
        <authorList>
            <person name="Kumagai Y."/>
        </authorList>
    </citation>
    <scope>NUCLEOTIDE SEQUENCE [LARGE SCALE GENOMIC DNA]</scope>
    <source>
        <strain evidence="2 3">JCM 13191</strain>
    </source>
</reference>
<name>A0A1W6MJ69_9FLAO</name>